<evidence type="ECO:0000313" key="6">
    <source>
        <dbReference type="Proteomes" id="UP001319180"/>
    </source>
</evidence>
<evidence type="ECO:0000256" key="3">
    <source>
        <dbReference type="ARBA" id="ARBA00023172"/>
    </source>
</evidence>
<dbReference type="GO" id="GO:0006310">
    <property type="term" value="P:DNA recombination"/>
    <property type="evidence" value="ECO:0007669"/>
    <property type="project" value="UniProtKB-KW"/>
</dbReference>
<comment type="similarity">
    <text evidence="1">Belongs to the 'phage' integrase family.</text>
</comment>
<dbReference type="InterPro" id="IPR011010">
    <property type="entry name" value="DNA_brk_join_enz"/>
</dbReference>
<organism evidence="5 6">
    <name type="scientific">Dawidia soli</name>
    <dbReference type="NCBI Taxonomy" id="2782352"/>
    <lineage>
        <taxon>Bacteria</taxon>
        <taxon>Pseudomonadati</taxon>
        <taxon>Bacteroidota</taxon>
        <taxon>Cytophagia</taxon>
        <taxon>Cytophagales</taxon>
        <taxon>Chryseotaleaceae</taxon>
        <taxon>Dawidia</taxon>
    </lineage>
</organism>
<dbReference type="RefSeq" id="WP_254092643.1">
    <property type="nucleotide sequence ID" value="NZ_JAHESC010000041.1"/>
</dbReference>
<reference evidence="5 6" key="1">
    <citation type="submission" date="2021-05" db="EMBL/GenBank/DDBJ databases">
        <title>A Polyphasic approach of four new species of the genus Ohtaekwangia: Ohtaekwangia histidinii sp. nov., Ohtaekwangia cretensis sp. nov., Ohtaekwangia indiensis sp. nov., Ohtaekwangia reichenbachii sp. nov. from diverse environment.</title>
        <authorList>
            <person name="Octaviana S."/>
        </authorList>
    </citation>
    <scope>NUCLEOTIDE SEQUENCE [LARGE SCALE GENOMIC DNA]</scope>
    <source>
        <strain evidence="5 6">PWU37</strain>
    </source>
</reference>
<dbReference type="GO" id="GO:0015074">
    <property type="term" value="P:DNA integration"/>
    <property type="evidence" value="ECO:0007669"/>
    <property type="project" value="InterPro"/>
</dbReference>
<dbReference type="InterPro" id="IPR002104">
    <property type="entry name" value="Integrase_catalytic"/>
</dbReference>
<evidence type="ECO:0000259" key="4">
    <source>
        <dbReference type="PROSITE" id="PS51898"/>
    </source>
</evidence>
<dbReference type="InterPro" id="IPR035386">
    <property type="entry name" value="Arm-DNA-bind_5"/>
</dbReference>
<dbReference type="PANTHER" id="PTHR30349:SF64">
    <property type="entry name" value="PROPHAGE INTEGRASE INTD-RELATED"/>
    <property type="match status" value="1"/>
</dbReference>
<dbReference type="InterPro" id="IPR050090">
    <property type="entry name" value="Tyrosine_recombinase_XerCD"/>
</dbReference>
<dbReference type="Gene3D" id="1.10.150.130">
    <property type="match status" value="1"/>
</dbReference>
<feature type="domain" description="Tyr recombinase" evidence="4">
    <location>
        <begin position="220"/>
        <end position="398"/>
    </location>
</feature>
<evidence type="ECO:0000256" key="1">
    <source>
        <dbReference type="ARBA" id="ARBA00008857"/>
    </source>
</evidence>
<evidence type="ECO:0000256" key="2">
    <source>
        <dbReference type="ARBA" id="ARBA00023125"/>
    </source>
</evidence>
<dbReference type="PANTHER" id="PTHR30349">
    <property type="entry name" value="PHAGE INTEGRASE-RELATED"/>
    <property type="match status" value="1"/>
</dbReference>
<evidence type="ECO:0000313" key="5">
    <source>
        <dbReference type="EMBL" id="MBT1689420.1"/>
    </source>
</evidence>
<dbReference type="CDD" id="cd01185">
    <property type="entry name" value="INTN1_C_like"/>
    <property type="match status" value="1"/>
</dbReference>
<dbReference type="InterPro" id="IPR010998">
    <property type="entry name" value="Integrase_recombinase_N"/>
</dbReference>
<dbReference type="EMBL" id="JAHESC010000041">
    <property type="protein sequence ID" value="MBT1689420.1"/>
    <property type="molecule type" value="Genomic_DNA"/>
</dbReference>
<dbReference type="Pfam" id="PF17293">
    <property type="entry name" value="Arm-DNA-bind_5"/>
    <property type="match status" value="1"/>
</dbReference>
<dbReference type="Pfam" id="PF13102">
    <property type="entry name" value="Phage_int_SAM_5"/>
    <property type="match status" value="1"/>
</dbReference>
<protein>
    <submittedName>
        <fullName evidence="5">Site-specific integrase</fullName>
    </submittedName>
</protein>
<dbReference type="InterPro" id="IPR013762">
    <property type="entry name" value="Integrase-like_cat_sf"/>
</dbReference>
<comment type="caution">
    <text evidence="5">The sequence shown here is derived from an EMBL/GenBank/DDBJ whole genome shotgun (WGS) entry which is preliminary data.</text>
</comment>
<gene>
    <name evidence="5" type="ORF">KK078_22840</name>
</gene>
<dbReference type="GO" id="GO:0003677">
    <property type="term" value="F:DNA binding"/>
    <property type="evidence" value="ECO:0007669"/>
    <property type="project" value="UniProtKB-KW"/>
</dbReference>
<dbReference type="Gene3D" id="1.10.443.10">
    <property type="entry name" value="Intergrase catalytic core"/>
    <property type="match status" value="1"/>
</dbReference>
<name>A0AAP2GKA4_9BACT</name>
<sequence length="405" mass="46044">MKNSRFGLQFVFRKPKGETRSLLPLYLRISAGGQRTEVSTRRSWQPDRWDTITGRAVGTREDARTLNAYLSALQARVYEVYLQLVNNHQDVTAEALKDGLSGDKKSGRTLVPIFQRHNEQLAKLVGAEFASATLSRYQTALDHTVAFLRSRYQTDDISIDKLDYEFVTEYEFWLKSARKCGHNTAVKYISNLRKVVNICLKNGWLARDPFLGYKMTKREVVRAVLTQNEVDVLTKKEFAIERLAIVRDLFLFSCYTGLAYADIKKLKRSEVAIGIDGEKWIFTSRQKTDTASRIPLLPQAMTIIERYADNPICANKDTLLPVPSNQKMNAYLKEIADVCGILKPMTCHTARHTFATTITLTNGVPIETVSKMLGHRSLKTTQLYAKILDTKVSDDMLKLRSKLTS</sequence>
<dbReference type="AlphaFoldDB" id="A0AAP2GKA4"/>
<keyword evidence="2" id="KW-0238">DNA-binding</keyword>
<dbReference type="Proteomes" id="UP001319180">
    <property type="component" value="Unassembled WGS sequence"/>
</dbReference>
<accession>A0AAP2GKA4</accession>
<dbReference type="InterPro" id="IPR025269">
    <property type="entry name" value="SAM-like_dom"/>
</dbReference>
<proteinExistence type="inferred from homology"/>
<keyword evidence="3" id="KW-0233">DNA recombination</keyword>
<dbReference type="PROSITE" id="PS51898">
    <property type="entry name" value="TYR_RECOMBINASE"/>
    <property type="match status" value="1"/>
</dbReference>
<dbReference type="SUPFAM" id="SSF56349">
    <property type="entry name" value="DNA breaking-rejoining enzymes"/>
    <property type="match status" value="1"/>
</dbReference>
<keyword evidence="6" id="KW-1185">Reference proteome</keyword>
<dbReference type="Pfam" id="PF00589">
    <property type="entry name" value="Phage_integrase"/>
    <property type="match status" value="1"/>
</dbReference>